<dbReference type="GO" id="GO:0140359">
    <property type="term" value="F:ABC-type transporter activity"/>
    <property type="evidence" value="ECO:0007669"/>
    <property type="project" value="InterPro"/>
</dbReference>
<dbReference type="FunFam" id="3.40.50.300:FF:000042">
    <property type="entry name" value="Maltose/maltodextrin ABC transporter, ATP-binding protein"/>
    <property type="match status" value="1"/>
</dbReference>
<dbReference type="InterPro" id="IPR003593">
    <property type="entry name" value="AAA+_ATPase"/>
</dbReference>
<keyword evidence="4" id="KW-0547">Nucleotide-binding</keyword>
<dbReference type="GO" id="GO:0008643">
    <property type="term" value="P:carbohydrate transport"/>
    <property type="evidence" value="ECO:0007669"/>
    <property type="project" value="InterPro"/>
</dbReference>
<dbReference type="PANTHER" id="PTHR43875">
    <property type="entry name" value="MALTODEXTRIN IMPORT ATP-BINDING PROTEIN MSMX"/>
    <property type="match status" value="1"/>
</dbReference>
<dbReference type="AlphaFoldDB" id="A0A316JCA5"/>
<dbReference type="InterPro" id="IPR015855">
    <property type="entry name" value="ABC_transpr_MalK-like"/>
</dbReference>
<evidence type="ECO:0000256" key="5">
    <source>
        <dbReference type="ARBA" id="ARBA00022840"/>
    </source>
</evidence>
<evidence type="ECO:0000259" key="7">
    <source>
        <dbReference type="PROSITE" id="PS50893"/>
    </source>
</evidence>
<evidence type="ECO:0000256" key="6">
    <source>
        <dbReference type="ARBA" id="ARBA00055162"/>
    </source>
</evidence>
<comment type="similarity">
    <text evidence="2">Belongs to the ABC transporter superfamily.</text>
</comment>
<dbReference type="InterPro" id="IPR008995">
    <property type="entry name" value="Mo/tungstate-bd_C_term_dom"/>
</dbReference>
<dbReference type="PROSITE" id="PS50893">
    <property type="entry name" value="ABC_TRANSPORTER_2"/>
    <property type="match status" value="1"/>
</dbReference>
<reference evidence="8 9" key="1">
    <citation type="submission" date="2018-05" db="EMBL/GenBank/DDBJ databases">
        <title>Comparative genomic sequence analysis between strain HN4 and CCM 8460T (Falsochrobactrum ovis) will provide more evidence to prove that HN4 is a new species of Falsochrobactrum.</title>
        <authorList>
            <person name="Lyu W."/>
            <person name="Sun L."/>
            <person name="Yao L."/>
        </authorList>
    </citation>
    <scope>NUCLEOTIDE SEQUENCE [LARGE SCALE GENOMIC DNA]</scope>
    <source>
        <strain evidence="8 9">HN4</strain>
    </source>
</reference>
<dbReference type="InterPro" id="IPR003439">
    <property type="entry name" value="ABC_transporter-like_ATP-bd"/>
</dbReference>
<evidence type="ECO:0000256" key="1">
    <source>
        <dbReference type="ARBA" id="ARBA00004417"/>
    </source>
</evidence>
<dbReference type="Pfam" id="PF00005">
    <property type="entry name" value="ABC_tran"/>
    <property type="match status" value="1"/>
</dbReference>
<proteinExistence type="inferred from homology"/>
<dbReference type="CDD" id="cd03301">
    <property type="entry name" value="ABC_MalK_N"/>
    <property type="match status" value="1"/>
</dbReference>
<evidence type="ECO:0000256" key="2">
    <source>
        <dbReference type="ARBA" id="ARBA00005417"/>
    </source>
</evidence>
<accession>A0A316JCA5</accession>
<dbReference type="GO" id="GO:0005524">
    <property type="term" value="F:ATP binding"/>
    <property type="evidence" value="ECO:0007669"/>
    <property type="project" value="UniProtKB-KW"/>
</dbReference>
<dbReference type="InterPro" id="IPR017871">
    <property type="entry name" value="ABC_transporter-like_CS"/>
</dbReference>
<evidence type="ECO:0000313" key="8">
    <source>
        <dbReference type="EMBL" id="PWL18305.1"/>
    </source>
</evidence>
<gene>
    <name evidence="8" type="primary">ugpC</name>
    <name evidence="8" type="ORF">DKP76_04165</name>
</gene>
<evidence type="ECO:0000313" key="9">
    <source>
        <dbReference type="Proteomes" id="UP000245865"/>
    </source>
</evidence>
<dbReference type="PROSITE" id="PS00211">
    <property type="entry name" value="ABC_TRANSPORTER_1"/>
    <property type="match status" value="1"/>
</dbReference>
<dbReference type="PANTHER" id="PTHR43875:SF14">
    <property type="entry name" value="ABC TRANSPORTER ATP-BINDING PROTEIN"/>
    <property type="match status" value="1"/>
</dbReference>
<dbReference type="Proteomes" id="UP000245865">
    <property type="component" value="Unassembled WGS sequence"/>
</dbReference>
<dbReference type="Gene3D" id="2.40.50.140">
    <property type="entry name" value="Nucleic acid-binding proteins"/>
    <property type="match status" value="1"/>
</dbReference>
<dbReference type="InterPro" id="IPR027417">
    <property type="entry name" value="P-loop_NTPase"/>
</dbReference>
<dbReference type="GO" id="GO:0016887">
    <property type="term" value="F:ATP hydrolysis activity"/>
    <property type="evidence" value="ECO:0007669"/>
    <property type="project" value="InterPro"/>
</dbReference>
<sequence>MNALEVNQVKKAYGTTRILENISLSVESGAFVVIVGPSGCGKTTLLRILAGLEDVDEGSLRLGSRDITAVAPAARNVAMVFQNYALYPTKTVRQNLSFGLRQRKTPAREIARRVGATAKMLRIEQLMERRPSQLSGGQRQRVAIGRAMVREPSLFLFDEPLSNLDAALRSDLRLEIKRIHNLMGATSVYVTHDQLEAMSLADILVVMRDGRIEQVGSPSEIFRKPASRFVASFIGNPLMDFLPAKVAGGMLLLPDGSSIAADAAAALADLAKVDMGFRADDLTIVPLGEAGSIPARVDIVQELGTTRIVYVITDAGPFSISQSSDIAPPSGQVGVRFRPDRIMLFDPATGGVIGGGD</sequence>
<evidence type="ECO:0000256" key="4">
    <source>
        <dbReference type="ARBA" id="ARBA00022741"/>
    </source>
</evidence>
<organism evidence="8 9">
    <name type="scientific">Falsochrobactrum shanghaiense</name>
    <dbReference type="NCBI Taxonomy" id="2201899"/>
    <lineage>
        <taxon>Bacteria</taxon>
        <taxon>Pseudomonadati</taxon>
        <taxon>Pseudomonadota</taxon>
        <taxon>Alphaproteobacteria</taxon>
        <taxon>Hyphomicrobiales</taxon>
        <taxon>Brucellaceae</taxon>
        <taxon>Falsochrobactrum</taxon>
    </lineage>
</organism>
<dbReference type="SUPFAM" id="SSF50331">
    <property type="entry name" value="MOP-like"/>
    <property type="match status" value="1"/>
</dbReference>
<keyword evidence="3" id="KW-0813">Transport</keyword>
<feature type="domain" description="ABC transporter" evidence="7">
    <location>
        <begin position="4"/>
        <end position="234"/>
    </location>
</feature>
<dbReference type="SMART" id="SM00382">
    <property type="entry name" value="AAA"/>
    <property type="match status" value="1"/>
</dbReference>
<dbReference type="InterPro" id="IPR047641">
    <property type="entry name" value="ABC_transpr_MalK/UgpC-like"/>
</dbReference>
<keyword evidence="9" id="KW-1185">Reference proteome</keyword>
<dbReference type="OrthoDB" id="9802264at2"/>
<dbReference type="RefSeq" id="WP_109705206.1">
    <property type="nucleotide sequence ID" value="NZ_QGDB01000002.1"/>
</dbReference>
<comment type="caution">
    <text evidence="8">The sequence shown here is derived from an EMBL/GenBank/DDBJ whole genome shotgun (WGS) entry which is preliminary data.</text>
</comment>
<keyword evidence="5 8" id="KW-0067">ATP-binding</keyword>
<dbReference type="SUPFAM" id="SSF52540">
    <property type="entry name" value="P-loop containing nucleoside triphosphate hydrolases"/>
    <property type="match status" value="1"/>
</dbReference>
<protein>
    <submittedName>
        <fullName evidence="8">sn-glycerol-3-phosphate ABC transporter ATP-binding protein UgpC</fullName>
    </submittedName>
</protein>
<dbReference type="EMBL" id="QGDB01000002">
    <property type="protein sequence ID" value="PWL18305.1"/>
    <property type="molecule type" value="Genomic_DNA"/>
</dbReference>
<dbReference type="GO" id="GO:0055052">
    <property type="term" value="C:ATP-binding cassette (ABC) transporter complex, substrate-binding subunit-containing"/>
    <property type="evidence" value="ECO:0007669"/>
    <property type="project" value="TreeGrafter"/>
</dbReference>
<comment type="subcellular location">
    <subcellularLocation>
        <location evidence="1">Cell inner membrane</location>
        <topology evidence="1">Peripheral membrane protein</topology>
    </subcellularLocation>
</comment>
<comment type="function">
    <text evidence="6">Probably part of an ABC transporter complex. Probably Responsible for energy coupling to the transport system.</text>
</comment>
<dbReference type="InterPro" id="IPR012340">
    <property type="entry name" value="NA-bd_OB-fold"/>
</dbReference>
<dbReference type="Gene3D" id="3.40.50.300">
    <property type="entry name" value="P-loop containing nucleotide triphosphate hydrolases"/>
    <property type="match status" value="1"/>
</dbReference>
<name>A0A316JCA5_9HYPH</name>
<evidence type="ECO:0000256" key="3">
    <source>
        <dbReference type="ARBA" id="ARBA00022448"/>
    </source>
</evidence>
<dbReference type="Gene3D" id="2.40.50.100">
    <property type="match status" value="1"/>
</dbReference>